<dbReference type="SUPFAM" id="SSF48371">
    <property type="entry name" value="ARM repeat"/>
    <property type="match status" value="1"/>
</dbReference>
<evidence type="ECO:0000259" key="1">
    <source>
        <dbReference type="Pfam" id="PF13086"/>
    </source>
</evidence>
<dbReference type="PANTHER" id="PTHR10997">
    <property type="entry name" value="IMPORTIN-7, 8, 11"/>
    <property type="match status" value="1"/>
</dbReference>
<evidence type="ECO:0000313" key="2">
    <source>
        <dbReference type="EMBL" id="KAI5409180.1"/>
    </source>
</evidence>
<dbReference type="GO" id="GO:0004386">
    <property type="term" value="F:helicase activity"/>
    <property type="evidence" value="ECO:0007669"/>
    <property type="project" value="InterPro"/>
</dbReference>
<reference evidence="2 3" key="1">
    <citation type="journal article" date="2022" name="Nat. Genet.">
        <title>Improved pea reference genome and pan-genome highlight genomic features and evolutionary characteristics.</title>
        <authorList>
            <person name="Yang T."/>
            <person name="Liu R."/>
            <person name="Luo Y."/>
            <person name="Hu S."/>
            <person name="Wang D."/>
            <person name="Wang C."/>
            <person name="Pandey M.K."/>
            <person name="Ge S."/>
            <person name="Xu Q."/>
            <person name="Li N."/>
            <person name="Li G."/>
            <person name="Huang Y."/>
            <person name="Saxena R.K."/>
            <person name="Ji Y."/>
            <person name="Li M."/>
            <person name="Yan X."/>
            <person name="He Y."/>
            <person name="Liu Y."/>
            <person name="Wang X."/>
            <person name="Xiang C."/>
            <person name="Varshney R.K."/>
            <person name="Ding H."/>
            <person name="Gao S."/>
            <person name="Zong X."/>
        </authorList>
    </citation>
    <scope>NUCLEOTIDE SEQUENCE [LARGE SCALE GENOMIC DNA]</scope>
    <source>
        <strain evidence="2 3">cv. Zhongwan 6</strain>
    </source>
</reference>
<dbReference type="GO" id="GO:0006606">
    <property type="term" value="P:protein import into nucleus"/>
    <property type="evidence" value="ECO:0007669"/>
    <property type="project" value="TreeGrafter"/>
</dbReference>
<keyword evidence="3" id="KW-1185">Reference proteome</keyword>
<dbReference type="InterPro" id="IPR027417">
    <property type="entry name" value="P-loop_NTPase"/>
</dbReference>
<protein>
    <recommendedName>
        <fullName evidence="1">DNA2/NAM7 helicase helicase domain-containing protein</fullName>
    </recommendedName>
</protein>
<dbReference type="Pfam" id="PF26102">
    <property type="entry name" value="Ig_SPL7"/>
    <property type="match status" value="1"/>
</dbReference>
<dbReference type="Gene3D" id="3.40.50.300">
    <property type="entry name" value="P-loop containing nucleotide triphosphate hydrolases"/>
    <property type="match status" value="1"/>
</dbReference>
<evidence type="ECO:0000313" key="3">
    <source>
        <dbReference type="Proteomes" id="UP001058974"/>
    </source>
</evidence>
<dbReference type="PANTHER" id="PTHR10997:SF9">
    <property type="entry name" value="IMPORTIN-9"/>
    <property type="match status" value="1"/>
</dbReference>
<dbReference type="Pfam" id="PF13086">
    <property type="entry name" value="AAA_11"/>
    <property type="match status" value="1"/>
</dbReference>
<feature type="domain" description="DNA2/NAM7 helicase helicase" evidence="1">
    <location>
        <begin position="359"/>
        <end position="408"/>
    </location>
</feature>
<comment type="caution">
    <text evidence="2">The sequence shown here is derived from an EMBL/GenBank/DDBJ whole genome shotgun (WGS) entry which is preliminary data.</text>
</comment>
<dbReference type="Proteomes" id="UP001058974">
    <property type="component" value="Chromosome 5"/>
</dbReference>
<dbReference type="InterPro" id="IPR041677">
    <property type="entry name" value="DNA2/NAM7_AAA_11"/>
</dbReference>
<dbReference type="SUPFAM" id="SSF52540">
    <property type="entry name" value="P-loop containing nucleoside triphosphate hydrolases"/>
    <property type="match status" value="1"/>
</dbReference>
<organism evidence="2 3">
    <name type="scientific">Pisum sativum</name>
    <name type="common">Garden pea</name>
    <name type="synonym">Lathyrus oleraceus</name>
    <dbReference type="NCBI Taxonomy" id="3888"/>
    <lineage>
        <taxon>Eukaryota</taxon>
        <taxon>Viridiplantae</taxon>
        <taxon>Streptophyta</taxon>
        <taxon>Embryophyta</taxon>
        <taxon>Tracheophyta</taxon>
        <taxon>Spermatophyta</taxon>
        <taxon>Magnoliopsida</taxon>
        <taxon>eudicotyledons</taxon>
        <taxon>Gunneridae</taxon>
        <taxon>Pentapetalae</taxon>
        <taxon>rosids</taxon>
        <taxon>fabids</taxon>
        <taxon>Fabales</taxon>
        <taxon>Fabaceae</taxon>
        <taxon>Papilionoideae</taxon>
        <taxon>50 kb inversion clade</taxon>
        <taxon>NPAAA clade</taxon>
        <taxon>Hologalegina</taxon>
        <taxon>IRL clade</taxon>
        <taxon>Fabeae</taxon>
        <taxon>Lathyrus</taxon>
    </lineage>
</organism>
<gene>
    <name evidence="2" type="ORF">KIW84_054838</name>
</gene>
<accession>A0A9D4WYS6</accession>
<dbReference type="InterPro" id="IPR016024">
    <property type="entry name" value="ARM-type_fold"/>
</dbReference>
<dbReference type="EMBL" id="JAMSHJ010000005">
    <property type="protein sequence ID" value="KAI5409180.1"/>
    <property type="molecule type" value="Genomic_DNA"/>
</dbReference>
<proteinExistence type="predicted"/>
<dbReference type="Gramene" id="Psat05G0483800-T1">
    <property type="protein sequence ID" value="KAI5409180.1"/>
    <property type="gene ID" value="KIW84_054838"/>
</dbReference>
<dbReference type="GO" id="GO:0005635">
    <property type="term" value="C:nuclear envelope"/>
    <property type="evidence" value="ECO:0007669"/>
    <property type="project" value="TreeGrafter"/>
</dbReference>
<dbReference type="Gene3D" id="1.25.10.10">
    <property type="entry name" value="Leucine-rich Repeat Variant"/>
    <property type="match status" value="1"/>
</dbReference>
<dbReference type="AlphaFoldDB" id="A0A9D4WYS6"/>
<dbReference type="InterPro" id="IPR011989">
    <property type="entry name" value="ARM-like"/>
</dbReference>
<name>A0A9D4WYS6_PEA</name>
<dbReference type="GO" id="GO:0005829">
    <property type="term" value="C:cytosol"/>
    <property type="evidence" value="ECO:0007669"/>
    <property type="project" value="TreeGrafter"/>
</dbReference>
<sequence>MNGVHGAMKCLVLLSADLDDRVVPTLIPALFPSLLTIVSSPQIYDTYIRTKGLSIVYSCTSMLGAMIGVYNAETGSLVVPLFKPWMEQFSSMLEIPVQSENPDDWSIRMEVLKCLNQFIQNFSSLIKSDFEAVWDDLFCDLTASLSKLLNVSDNTFWRTRWVHFRVQHQMAFIFNGQGNYMVCEDAHESTYQYSKDLDELQCIQFSCSVPVTNGRGFIEIEDQGLSRSFFPFIVAEEDVFSEIRVLEPLLELSETDPNIEGTGKIKAKSQARDFIHEMGWLLHRSQLKYRMFHLSSDVDLFPLERFTWLMEFSMDHDWCAVELTEMGLLHKAVRRNIKAVSRVCSERMLRSKFRGPFEHTLFDAVVIDEVAQALELATLIPLQLLKSNETQCIMVGDPKQLPATVLSNVASKFRYECNMFGRLQKGWASCYYAY</sequence>